<gene>
    <name evidence="6" type="ORF">OdinLCB4_006675</name>
</gene>
<feature type="domain" description="Radical SAM core" evidence="5">
    <location>
        <begin position="53"/>
        <end position="269"/>
    </location>
</feature>
<dbReference type="GO" id="GO:0051536">
    <property type="term" value="F:iron-sulfur cluster binding"/>
    <property type="evidence" value="ECO:0007669"/>
    <property type="project" value="UniProtKB-KW"/>
</dbReference>
<evidence type="ECO:0000313" key="6">
    <source>
        <dbReference type="EMBL" id="WEU40150.1"/>
    </source>
</evidence>
<organism evidence="6 7">
    <name type="scientific">Odinarchaeota yellowstonii (strain LCB_4)</name>
    <dbReference type="NCBI Taxonomy" id="1841599"/>
    <lineage>
        <taxon>Archaea</taxon>
        <taxon>Promethearchaeati</taxon>
        <taxon>Candidatus Odinarchaeota</taxon>
        <taxon>Candidatus Odinarchaeia</taxon>
        <taxon>Candidatus Odinarchaeales</taxon>
        <taxon>Candidatus Odinarchaeaceae</taxon>
        <taxon>Candidatus Odinarchaeum</taxon>
    </lineage>
</organism>
<protein>
    <submittedName>
        <fullName evidence="6">Radical SAM protein</fullName>
    </submittedName>
</protein>
<dbReference type="InterPro" id="IPR007197">
    <property type="entry name" value="rSAM"/>
</dbReference>
<dbReference type="SMART" id="SM00729">
    <property type="entry name" value="Elp3"/>
    <property type="match status" value="1"/>
</dbReference>
<evidence type="ECO:0000256" key="3">
    <source>
        <dbReference type="ARBA" id="ARBA00023004"/>
    </source>
</evidence>
<accession>A0AAF0IB95</accession>
<dbReference type="EMBL" id="CP091871">
    <property type="protein sequence ID" value="WEU40150.1"/>
    <property type="molecule type" value="Genomic_DNA"/>
</dbReference>
<dbReference type="CDD" id="cd01335">
    <property type="entry name" value="Radical_SAM"/>
    <property type="match status" value="1"/>
</dbReference>
<dbReference type="PANTHER" id="PTHR43288:SF2">
    <property type="entry name" value="RADICAL SAM CORE DOMAIN-CONTAINING PROTEIN"/>
    <property type="match status" value="1"/>
</dbReference>
<evidence type="ECO:0000313" key="7">
    <source>
        <dbReference type="Proteomes" id="UP000186851"/>
    </source>
</evidence>
<reference evidence="6" key="1">
    <citation type="journal article" date="2017" name="Nature">
        <title>Asgard archaea illuminate the origin of eukaryotic cellular complexity.</title>
        <authorList>
            <person name="Zaremba-Niedzwiedzka K."/>
            <person name="Caceres E.F."/>
            <person name="Saw J.H."/>
            <person name="Backstrom D."/>
            <person name="Juzokaite L."/>
            <person name="Vancaester E."/>
            <person name="Seitz K.W."/>
            <person name="Anantharaman K."/>
            <person name="Starnawski P."/>
            <person name="Kjeldsen K.U."/>
            <person name="Scott M.B."/>
            <person name="Nunoura T."/>
            <person name="Banfield J.F."/>
            <person name="Schramm A."/>
            <person name="Baker B.J."/>
            <person name="Spang A."/>
            <person name="Ettema T.J.G."/>
        </authorList>
    </citation>
    <scope>NUCLEOTIDE SEQUENCE</scope>
    <source>
        <strain evidence="6">LCB_4</strain>
    </source>
</reference>
<sequence>MSFQEEAWKIFNSPPDEFSEYLNKAWNLTREIHGWWINFYAPSILKYEAEGFQEPVKNIFQSISVTGRKCMLMCEHCKGRLLQSMHSATSPEQLIKIGEELYNKGCRGLLISGGSDLNGAVPLKLFVDSISLLTKRFGMKIAAHTGLLDYQTAKALKEAGVDSALIDIIGDEETIRDIYHLNKRPRDFEKALNNLIKAGLKVSPHIVVGLNKGRVKGEFKALEIISKSKAENIVIVALKPLDTRELGERTPTPIEIGRIIAIARLKNPNKKILLGCARPGGLHKVKTDILSIKAGVNGVAFPTQEAIKYAERIGLKEKFSAYCCAYI</sequence>
<keyword evidence="2" id="KW-0479">Metal-binding</keyword>
<reference evidence="6" key="2">
    <citation type="journal article" date="2022" name="Nat. Microbiol.">
        <title>A closed Candidatus Odinarchaeum chromosome exposes Asgard archaeal viruses.</title>
        <authorList>
            <person name="Tamarit D."/>
            <person name="Caceres E.F."/>
            <person name="Krupovic M."/>
            <person name="Nijland R."/>
            <person name="Eme L."/>
            <person name="Robinson N.P."/>
            <person name="Ettema T.J.G."/>
        </authorList>
    </citation>
    <scope>NUCLEOTIDE SEQUENCE</scope>
    <source>
        <strain evidence="6">LCB_4</strain>
    </source>
</reference>
<name>A0AAF0IB95_ODILC</name>
<keyword evidence="1" id="KW-0949">S-adenosyl-L-methionine</keyword>
<dbReference type="Gene3D" id="3.20.20.70">
    <property type="entry name" value="Aldolase class I"/>
    <property type="match status" value="1"/>
</dbReference>
<dbReference type="SFLD" id="SFLDS00029">
    <property type="entry name" value="Radical_SAM"/>
    <property type="match status" value="1"/>
</dbReference>
<dbReference type="Pfam" id="PF04055">
    <property type="entry name" value="Radical_SAM"/>
    <property type="match status" value="1"/>
</dbReference>
<dbReference type="GO" id="GO:0046872">
    <property type="term" value="F:metal ion binding"/>
    <property type="evidence" value="ECO:0007669"/>
    <property type="project" value="UniProtKB-KW"/>
</dbReference>
<proteinExistence type="predicted"/>
<dbReference type="KEGG" id="oyw:OdinLCB4_006675"/>
<evidence type="ECO:0000256" key="4">
    <source>
        <dbReference type="ARBA" id="ARBA00023014"/>
    </source>
</evidence>
<dbReference type="InterPro" id="IPR058240">
    <property type="entry name" value="rSAM_sf"/>
</dbReference>
<dbReference type="InterPro" id="IPR006638">
    <property type="entry name" value="Elp3/MiaA/NifB-like_rSAM"/>
</dbReference>
<dbReference type="InterPro" id="IPR013785">
    <property type="entry name" value="Aldolase_TIM"/>
</dbReference>
<keyword evidence="3" id="KW-0408">Iron</keyword>
<dbReference type="PANTHER" id="PTHR43288">
    <property type="entry name" value="BIOTIN SYNTHASE-RELATED PROTEIN, RADICAL SAM SUPERFAMILY"/>
    <property type="match status" value="1"/>
</dbReference>
<evidence type="ECO:0000259" key="5">
    <source>
        <dbReference type="PROSITE" id="PS51918"/>
    </source>
</evidence>
<evidence type="ECO:0000256" key="2">
    <source>
        <dbReference type="ARBA" id="ARBA00022723"/>
    </source>
</evidence>
<dbReference type="GO" id="GO:0003824">
    <property type="term" value="F:catalytic activity"/>
    <property type="evidence" value="ECO:0007669"/>
    <property type="project" value="InterPro"/>
</dbReference>
<dbReference type="PROSITE" id="PS51918">
    <property type="entry name" value="RADICAL_SAM"/>
    <property type="match status" value="1"/>
</dbReference>
<dbReference type="AlphaFoldDB" id="A0AAF0IB95"/>
<dbReference type="SUPFAM" id="SSF102114">
    <property type="entry name" value="Radical SAM enzymes"/>
    <property type="match status" value="1"/>
</dbReference>
<evidence type="ECO:0000256" key="1">
    <source>
        <dbReference type="ARBA" id="ARBA00022691"/>
    </source>
</evidence>
<dbReference type="SFLD" id="SFLDG01113">
    <property type="entry name" value="Uncharacterised_Radical_SAM_Su"/>
    <property type="match status" value="1"/>
</dbReference>
<dbReference type="Proteomes" id="UP000186851">
    <property type="component" value="Chromosome"/>
</dbReference>
<keyword evidence="4" id="KW-0411">Iron-sulfur</keyword>